<keyword evidence="3" id="KW-0067">ATP-binding</keyword>
<evidence type="ECO:0000256" key="1">
    <source>
        <dbReference type="ARBA" id="ARBA00022448"/>
    </source>
</evidence>
<accession>A0A3R5U4T3</accession>
<gene>
    <name evidence="5" type="ORF">C1I91_08010</name>
</gene>
<organism evidence="5 6">
    <name type="scientific">Clostridium manihotivorum</name>
    <dbReference type="NCBI Taxonomy" id="2320868"/>
    <lineage>
        <taxon>Bacteria</taxon>
        <taxon>Bacillati</taxon>
        <taxon>Bacillota</taxon>
        <taxon>Clostridia</taxon>
        <taxon>Eubacteriales</taxon>
        <taxon>Clostridiaceae</taxon>
        <taxon>Clostridium</taxon>
    </lineage>
</organism>
<dbReference type="InterPro" id="IPR003593">
    <property type="entry name" value="AAA+_ATPase"/>
</dbReference>
<dbReference type="SUPFAM" id="SSF52540">
    <property type="entry name" value="P-loop containing nucleoside triphosphate hydrolases"/>
    <property type="match status" value="1"/>
</dbReference>
<evidence type="ECO:0000313" key="6">
    <source>
        <dbReference type="Proteomes" id="UP000286268"/>
    </source>
</evidence>
<evidence type="ECO:0000256" key="2">
    <source>
        <dbReference type="ARBA" id="ARBA00022741"/>
    </source>
</evidence>
<name>A0A3R5U4T3_9CLOT</name>
<keyword evidence="1" id="KW-0813">Transport</keyword>
<reference evidence="5 6" key="1">
    <citation type="submission" date="2018-01" db="EMBL/GenBank/DDBJ databases">
        <title>Genome Sequencing and Assembly of Anaerobacter polyendosporus strain CT4.</title>
        <authorList>
            <person name="Tachaapaikoon C."/>
            <person name="Sutheeworapong S."/>
            <person name="Jenjaroenpun P."/>
            <person name="Wongsurawat T."/>
            <person name="Nookeaw I."/>
            <person name="Cheawchanlertfa P."/>
            <person name="Kosugi A."/>
            <person name="Cheevadhanarak S."/>
            <person name="Ratanakhanokchai K."/>
        </authorList>
    </citation>
    <scope>NUCLEOTIDE SEQUENCE [LARGE SCALE GENOMIC DNA]</scope>
    <source>
        <strain evidence="5 6">CT4</strain>
    </source>
</reference>
<dbReference type="Pfam" id="PF13732">
    <property type="entry name" value="DrrA1-3_C"/>
    <property type="match status" value="1"/>
</dbReference>
<proteinExistence type="predicted"/>
<dbReference type="AlphaFoldDB" id="A0A3R5U4T3"/>
<dbReference type="SMART" id="SM00382">
    <property type="entry name" value="AAA"/>
    <property type="match status" value="1"/>
</dbReference>
<dbReference type="InterPro" id="IPR003439">
    <property type="entry name" value="ABC_transporter-like_ATP-bd"/>
</dbReference>
<dbReference type="InterPro" id="IPR025302">
    <property type="entry name" value="DrrA1/2-like_C"/>
</dbReference>
<dbReference type="PANTHER" id="PTHR42711:SF1">
    <property type="entry name" value="ABC-TRANSPORT PROTEIN, ATP-BINDING COMPONENT"/>
    <property type="match status" value="1"/>
</dbReference>
<dbReference type="Gene3D" id="3.40.50.300">
    <property type="entry name" value="P-loop containing nucleotide triphosphate hydrolases"/>
    <property type="match status" value="1"/>
</dbReference>
<dbReference type="GO" id="GO:0016887">
    <property type="term" value="F:ATP hydrolysis activity"/>
    <property type="evidence" value="ECO:0007669"/>
    <property type="project" value="InterPro"/>
</dbReference>
<feature type="domain" description="ABC transporter" evidence="4">
    <location>
        <begin position="4"/>
        <end position="257"/>
    </location>
</feature>
<dbReference type="KEGG" id="cmah:C1I91_08010"/>
<dbReference type="GO" id="GO:0005524">
    <property type="term" value="F:ATP binding"/>
    <property type="evidence" value="ECO:0007669"/>
    <property type="project" value="UniProtKB-KW"/>
</dbReference>
<dbReference type="OrthoDB" id="9804819at2"/>
<dbReference type="PROSITE" id="PS50893">
    <property type="entry name" value="ABC_TRANSPORTER_2"/>
    <property type="match status" value="1"/>
</dbReference>
<evidence type="ECO:0000256" key="3">
    <source>
        <dbReference type="ARBA" id="ARBA00022840"/>
    </source>
</evidence>
<dbReference type="PANTHER" id="PTHR42711">
    <property type="entry name" value="ABC TRANSPORTER ATP-BINDING PROTEIN"/>
    <property type="match status" value="1"/>
</dbReference>
<sequence length="334" mass="37846">MEIIKVKNLCKNFKVKTKEPGLKGSVKSIISPSYREIEAVNNVSFQVEKGEILAFIGPNGAGKSTTIKMLTGILHPSNGHVEVAGFNPSKERKRLSYRIGTVFGQKSQLWFHLPPLDSFNLLGNIYEIDKNKLKKRIEFLKEIFEIQELMDIPVRKLSLGQRIRCEIAASILHEPEIIFLDEPTIGLDVVVKQKIRDLILKLNKEEKTTIFLTSHDSGDIEQLCKRAIIINHGELVLNESIKDLKHNYLNKKVISIKYDEPVKLMDNNFKVIKNKEGSVKVEVDTSKNDIEVILTNLISKGKVKDITISDPPLEDVISHIYKENKEVGRNAVNS</sequence>
<dbReference type="InterPro" id="IPR027417">
    <property type="entry name" value="P-loop_NTPase"/>
</dbReference>
<evidence type="ECO:0000259" key="4">
    <source>
        <dbReference type="PROSITE" id="PS50893"/>
    </source>
</evidence>
<dbReference type="EMBL" id="CP025746">
    <property type="protein sequence ID" value="QAA31590.1"/>
    <property type="molecule type" value="Genomic_DNA"/>
</dbReference>
<protein>
    <submittedName>
        <fullName evidence="5">ABC transporter</fullName>
    </submittedName>
</protein>
<dbReference type="Proteomes" id="UP000286268">
    <property type="component" value="Chromosome"/>
</dbReference>
<dbReference type="Pfam" id="PF00005">
    <property type="entry name" value="ABC_tran"/>
    <property type="match status" value="1"/>
</dbReference>
<keyword evidence="2" id="KW-0547">Nucleotide-binding</keyword>
<dbReference type="RefSeq" id="WP_128212402.1">
    <property type="nucleotide sequence ID" value="NZ_CP025746.1"/>
</dbReference>
<evidence type="ECO:0000313" key="5">
    <source>
        <dbReference type="EMBL" id="QAA31590.1"/>
    </source>
</evidence>
<keyword evidence="6" id="KW-1185">Reference proteome</keyword>
<dbReference type="InterPro" id="IPR050763">
    <property type="entry name" value="ABC_transporter_ATP-binding"/>
</dbReference>